<proteinExistence type="predicted"/>
<reference evidence="1 2" key="1">
    <citation type="journal article" date="2023" name="Plants (Basel)">
        <title>Bridging the Gap: Combining Genomics and Transcriptomics Approaches to Understand Stylosanthes scabra, an Orphan Legume from the Brazilian Caatinga.</title>
        <authorList>
            <person name="Ferreira-Neto J.R.C."/>
            <person name="da Silva M.D."/>
            <person name="Binneck E."/>
            <person name="de Melo N.F."/>
            <person name="da Silva R.H."/>
            <person name="de Melo A.L.T.M."/>
            <person name="Pandolfi V."/>
            <person name="Bustamante F.O."/>
            <person name="Brasileiro-Vidal A.C."/>
            <person name="Benko-Iseppon A.M."/>
        </authorList>
    </citation>
    <scope>NUCLEOTIDE SEQUENCE [LARGE SCALE GENOMIC DNA]</scope>
    <source>
        <tissue evidence="1">Leaves</tissue>
    </source>
</reference>
<evidence type="ECO:0000313" key="2">
    <source>
        <dbReference type="Proteomes" id="UP001341840"/>
    </source>
</evidence>
<dbReference type="Proteomes" id="UP001341840">
    <property type="component" value="Unassembled WGS sequence"/>
</dbReference>
<sequence length="73" mass="8388">MNKARKWIECGAKMLFWCGSGRVRPSEDFADELFEVQCARTKDEHFNFYKNLQCSSDVQETTGGGPARPLRRS</sequence>
<comment type="caution">
    <text evidence="1">The sequence shown here is derived from an EMBL/GenBank/DDBJ whole genome shotgun (WGS) entry which is preliminary data.</text>
</comment>
<organism evidence="1 2">
    <name type="scientific">Stylosanthes scabra</name>
    <dbReference type="NCBI Taxonomy" id="79078"/>
    <lineage>
        <taxon>Eukaryota</taxon>
        <taxon>Viridiplantae</taxon>
        <taxon>Streptophyta</taxon>
        <taxon>Embryophyta</taxon>
        <taxon>Tracheophyta</taxon>
        <taxon>Spermatophyta</taxon>
        <taxon>Magnoliopsida</taxon>
        <taxon>eudicotyledons</taxon>
        <taxon>Gunneridae</taxon>
        <taxon>Pentapetalae</taxon>
        <taxon>rosids</taxon>
        <taxon>fabids</taxon>
        <taxon>Fabales</taxon>
        <taxon>Fabaceae</taxon>
        <taxon>Papilionoideae</taxon>
        <taxon>50 kb inversion clade</taxon>
        <taxon>dalbergioids sensu lato</taxon>
        <taxon>Dalbergieae</taxon>
        <taxon>Pterocarpus clade</taxon>
        <taxon>Stylosanthes</taxon>
    </lineage>
</organism>
<protein>
    <submittedName>
        <fullName evidence="1">Uncharacterized protein</fullName>
    </submittedName>
</protein>
<dbReference type="EMBL" id="JASCZI010032932">
    <property type="protein sequence ID" value="MED6128642.1"/>
    <property type="molecule type" value="Genomic_DNA"/>
</dbReference>
<keyword evidence="2" id="KW-1185">Reference proteome</keyword>
<evidence type="ECO:0000313" key="1">
    <source>
        <dbReference type="EMBL" id="MED6128642.1"/>
    </source>
</evidence>
<gene>
    <name evidence="1" type="ORF">PIB30_099854</name>
</gene>
<name>A0ABU6RX76_9FABA</name>
<feature type="non-terminal residue" evidence="1">
    <location>
        <position position="73"/>
    </location>
</feature>
<accession>A0ABU6RX76</accession>